<keyword evidence="4" id="KW-1185">Reference proteome</keyword>
<dbReference type="EMBL" id="CP013650">
    <property type="protein sequence ID" value="ALT00536.1"/>
    <property type="molecule type" value="Genomic_DNA"/>
</dbReference>
<name>A0A0U2ZNM1_9ALTE</name>
<protein>
    <submittedName>
        <fullName evidence="3">RND transporter</fullName>
    </submittedName>
</protein>
<dbReference type="Pfam" id="PF02321">
    <property type="entry name" value="OEP"/>
    <property type="match status" value="2"/>
</dbReference>
<dbReference type="InterPro" id="IPR003423">
    <property type="entry name" value="OMP_efflux"/>
</dbReference>
<keyword evidence="2" id="KW-0812">Transmembrane</keyword>
<dbReference type="InterPro" id="IPR010131">
    <property type="entry name" value="MdtP/NodT-like"/>
</dbReference>
<comment type="similarity">
    <text evidence="1 2">Belongs to the outer membrane factor (OMF) (TC 1.B.17) family.</text>
</comment>
<proteinExistence type="inferred from homology"/>
<dbReference type="GO" id="GO:0009279">
    <property type="term" value="C:cell outer membrane"/>
    <property type="evidence" value="ECO:0007669"/>
    <property type="project" value="UniProtKB-SubCell"/>
</dbReference>
<reference evidence="3 4" key="1">
    <citation type="submission" date="2015-12" db="EMBL/GenBank/DDBJ databases">
        <title>Complete genome of Lacimicrobium alkaliphilum KCTC 32984.</title>
        <authorList>
            <person name="Kim S.-G."/>
            <person name="Lee Y.-J."/>
        </authorList>
    </citation>
    <scope>NUCLEOTIDE SEQUENCE [LARGE SCALE GENOMIC DNA]</scope>
    <source>
        <strain evidence="3 4">YelD216</strain>
    </source>
</reference>
<dbReference type="Gene3D" id="1.20.1600.10">
    <property type="entry name" value="Outer membrane efflux proteins (OEP)"/>
    <property type="match status" value="1"/>
</dbReference>
<evidence type="ECO:0000256" key="1">
    <source>
        <dbReference type="ARBA" id="ARBA00007613"/>
    </source>
</evidence>
<dbReference type="SUPFAM" id="SSF56954">
    <property type="entry name" value="Outer membrane efflux proteins (OEP)"/>
    <property type="match status" value="1"/>
</dbReference>
<accession>A0A0U2ZNM1</accession>
<dbReference type="PROSITE" id="PS51257">
    <property type="entry name" value="PROKAR_LIPOPROTEIN"/>
    <property type="match status" value="1"/>
</dbReference>
<dbReference type="Proteomes" id="UP000068447">
    <property type="component" value="Chromosome"/>
</dbReference>
<dbReference type="STRING" id="1526571.AT746_17345"/>
<keyword evidence="2" id="KW-0564">Palmitate</keyword>
<evidence type="ECO:0000313" key="3">
    <source>
        <dbReference type="EMBL" id="ALT00536.1"/>
    </source>
</evidence>
<dbReference type="AlphaFoldDB" id="A0A0U2ZNM1"/>
<organism evidence="3 4">
    <name type="scientific">Lacimicrobium alkaliphilum</name>
    <dbReference type="NCBI Taxonomy" id="1526571"/>
    <lineage>
        <taxon>Bacteria</taxon>
        <taxon>Pseudomonadati</taxon>
        <taxon>Pseudomonadota</taxon>
        <taxon>Gammaproteobacteria</taxon>
        <taxon>Alteromonadales</taxon>
        <taxon>Alteromonadaceae</taxon>
        <taxon>Lacimicrobium</taxon>
    </lineage>
</organism>
<dbReference type="KEGG" id="lal:AT746_17345"/>
<dbReference type="Gene3D" id="2.20.200.10">
    <property type="entry name" value="Outer membrane efflux proteins (OEP)"/>
    <property type="match status" value="1"/>
</dbReference>
<keyword evidence="2" id="KW-0449">Lipoprotein</keyword>
<gene>
    <name evidence="3" type="ORF">AT746_17345</name>
</gene>
<evidence type="ECO:0000256" key="2">
    <source>
        <dbReference type="RuleBase" id="RU362097"/>
    </source>
</evidence>
<dbReference type="PANTHER" id="PTHR30203">
    <property type="entry name" value="OUTER MEMBRANE CATION EFFLUX PROTEIN"/>
    <property type="match status" value="1"/>
</dbReference>
<dbReference type="OrthoDB" id="9770517at2"/>
<keyword evidence="2" id="KW-0472">Membrane</keyword>
<dbReference type="GO" id="GO:0015562">
    <property type="term" value="F:efflux transmembrane transporter activity"/>
    <property type="evidence" value="ECO:0007669"/>
    <property type="project" value="InterPro"/>
</dbReference>
<evidence type="ECO:0000313" key="4">
    <source>
        <dbReference type="Proteomes" id="UP000068447"/>
    </source>
</evidence>
<keyword evidence="2" id="KW-1134">Transmembrane beta strand</keyword>
<sequence length="493" mass="53841">MRKRYGIVINGRRTGYLQSWRVLGLALTVGLAGCTAGPDFQRPQAPEVTRYTTTSIDTRTRGAVTTVAGEQQFITGMQVDERWWRSLKSPTLDRLIEEALSFSPSLMSAKATLRQAKEIYSAHAGSTLYPQVDAGLSVQRQRMNPNIPGLDGDAMKFSLYDASVGVRYSLDLAGSNRRTLEALAARVDYHRYEFQAAQLVLAGNIATAAITRARLAEQIESMGVILQNLEEQVYLARERLRYGQAAPDEVSAKKILAEQKRAELPTLRKQMQQTEHLIAVLAGRAPGEHGLPEFKLADFALPAELPLLIPSELVRHRPDIRASEALLHEANANYGAAIAKLYPQINLNANLGSQAMTTASLFSSGSSVWNLVGQLTQPLFNRGLPAEKRAAQAAFDAATANYQSVVLESFRNVADVLRAVENDAQALAAMDAANNAACDSLRSVEQQYRFGSASYVQLLIARQQAQQTQLARVAAQAQRLTNSVALYQVIGAG</sequence>
<comment type="subcellular location">
    <subcellularLocation>
        <location evidence="2">Cell outer membrane</location>
        <topology evidence="2">Lipid-anchor</topology>
    </subcellularLocation>
</comment>
<dbReference type="PANTHER" id="PTHR30203:SF33">
    <property type="entry name" value="BLR4455 PROTEIN"/>
    <property type="match status" value="1"/>
</dbReference>
<dbReference type="NCBIfam" id="TIGR01845">
    <property type="entry name" value="outer_NodT"/>
    <property type="match status" value="1"/>
</dbReference>